<proteinExistence type="predicted"/>
<accession>A0A4Z2J7P1</accession>
<reference evidence="2 3" key="1">
    <citation type="submission" date="2019-03" db="EMBL/GenBank/DDBJ databases">
        <title>First draft genome of Liparis tanakae, snailfish: a comprehensive survey of snailfish specific genes.</title>
        <authorList>
            <person name="Kim W."/>
            <person name="Song I."/>
            <person name="Jeong J.-H."/>
            <person name="Kim D."/>
            <person name="Kim S."/>
            <person name="Ryu S."/>
            <person name="Song J.Y."/>
            <person name="Lee S.K."/>
        </authorList>
    </citation>
    <scope>NUCLEOTIDE SEQUENCE [LARGE SCALE GENOMIC DNA]</scope>
    <source>
        <tissue evidence="2">Muscle</tissue>
    </source>
</reference>
<feature type="region of interest" description="Disordered" evidence="1">
    <location>
        <begin position="58"/>
        <end position="87"/>
    </location>
</feature>
<evidence type="ECO:0000256" key="1">
    <source>
        <dbReference type="SAM" id="MobiDB-lite"/>
    </source>
</evidence>
<organism evidence="2 3">
    <name type="scientific">Liparis tanakae</name>
    <name type="common">Tanaka's snailfish</name>
    <dbReference type="NCBI Taxonomy" id="230148"/>
    <lineage>
        <taxon>Eukaryota</taxon>
        <taxon>Metazoa</taxon>
        <taxon>Chordata</taxon>
        <taxon>Craniata</taxon>
        <taxon>Vertebrata</taxon>
        <taxon>Euteleostomi</taxon>
        <taxon>Actinopterygii</taxon>
        <taxon>Neopterygii</taxon>
        <taxon>Teleostei</taxon>
        <taxon>Neoteleostei</taxon>
        <taxon>Acanthomorphata</taxon>
        <taxon>Eupercaria</taxon>
        <taxon>Perciformes</taxon>
        <taxon>Cottioidei</taxon>
        <taxon>Cottales</taxon>
        <taxon>Liparidae</taxon>
        <taxon>Liparis</taxon>
    </lineage>
</organism>
<evidence type="ECO:0000313" key="3">
    <source>
        <dbReference type="Proteomes" id="UP000314294"/>
    </source>
</evidence>
<comment type="caution">
    <text evidence="2">The sequence shown here is derived from an EMBL/GenBank/DDBJ whole genome shotgun (WGS) entry which is preliminary data.</text>
</comment>
<sequence>MMMKRGDGGTGGESHSADECSPPCATTLASDKSNVITVQNMSLSDRYMSATITEVLDRPTRRGKKRTLGPHSSKPRASGKTRLHRML</sequence>
<dbReference type="AlphaFoldDB" id="A0A4Z2J7P1"/>
<keyword evidence="3" id="KW-1185">Reference proteome</keyword>
<evidence type="ECO:0000313" key="2">
    <source>
        <dbReference type="EMBL" id="TNN86355.1"/>
    </source>
</evidence>
<name>A0A4Z2J7P1_9TELE</name>
<dbReference type="EMBL" id="SRLO01000016">
    <property type="protein sequence ID" value="TNN86355.1"/>
    <property type="molecule type" value="Genomic_DNA"/>
</dbReference>
<gene>
    <name evidence="2" type="ORF">EYF80_003440</name>
</gene>
<feature type="region of interest" description="Disordered" evidence="1">
    <location>
        <begin position="1"/>
        <end position="23"/>
    </location>
</feature>
<feature type="compositionally biased region" description="Basic residues" evidence="1">
    <location>
        <begin position="61"/>
        <end position="87"/>
    </location>
</feature>
<dbReference type="Proteomes" id="UP000314294">
    <property type="component" value="Unassembled WGS sequence"/>
</dbReference>
<protein>
    <submittedName>
        <fullName evidence="2">Uncharacterized protein</fullName>
    </submittedName>
</protein>